<keyword evidence="5" id="KW-0862">Zinc</keyword>
<protein>
    <submittedName>
        <fullName evidence="9">DNA repair protein RadC</fullName>
    </submittedName>
</protein>
<dbReference type="Pfam" id="PF20582">
    <property type="entry name" value="UPF0758_N"/>
    <property type="match status" value="1"/>
</dbReference>
<dbReference type="Proteomes" id="UP000197032">
    <property type="component" value="Unassembled WGS sequence"/>
</dbReference>
<dbReference type="GO" id="GO:0006508">
    <property type="term" value="P:proteolysis"/>
    <property type="evidence" value="ECO:0007669"/>
    <property type="project" value="UniProtKB-KW"/>
</dbReference>
<dbReference type="EMBL" id="BDGJ01000126">
    <property type="protein sequence ID" value="GAW93318.1"/>
    <property type="molecule type" value="Genomic_DNA"/>
</dbReference>
<dbReference type="InterPro" id="IPR001405">
    <property type="entry name" value="UPF0758"/>
</dbReference>
<dbReference type="PANTHER" id="PTHR30471:SF3">
    <property type="entry name" value="UPF0758 PROTEIN YEES-RELATED"/>
    <property type="match status" value="1"/>
</dbReference>
<evidence type="ECO:0000256" key="6">
    <source>
        <dbReference type="ARBA" id="ARBA00023049"/>
    </source>
</evidence>
<evidence type="ECO:0000256" key="7">
    <source>
        <dbReference type="RuleBase" id="RU003797"/>
    </source>
</evidence>
<accession>A0A1Z5HV85</accession>
<dbReference type="CDD" id="cd08071">
    <property type="entry name" value="MPN_DUF2466"/>
    <property type="match status" value="1"/>
</dbReference>
<dbReference type="InterPro" id="IPR046778">
    <property type="entry name" value="UPF0758_N"/>
</dbReference>
<dbReference type="SUPFAM" id="SSF102712">
    <property type="entry name" value="JAB1/MPN domain"/>
    <property type="match status" value="1"/>
</dbReference>
<keyword evidence="2" id="KW-0645">Protease</keyword>
<feature type="domain" description="MPN" evidence="8">
    <location>
        <begin position="110"/>
        <end position="232"/>
    </location>
</feature>
<keyword evidence="6" id="KW-0482">Metalloprotease</keyword>
<sequence length="232" mass="25765">MVEELDYRLTIKELPEELRPRERMLQVGPQALSNAELLAILIRTGSARETALDLAQKLLCRPNGLRYLVEASIEELSSIKGMGLAKAAQIKAAVELGRRLATSSSELRPCIRSPEDVIRLVMEEMRYLDREHFRAISLNTKNQVIAMDTVSVGSLNSSIVHPRELFKEAIRRSAAALVLVHNHPSGDPTPSQEDIDVTRRLAEAGQILGIKVLDHVIIGDGKYLSMKEKGLI</sequence>
<proteinExistence type="inferred from homology"/>
<dbReference type="NCBIfam" id="TIGR00608">
    <property type="entry name" value="radc"/>
    <property type="match status" value="1"/>
</dbReference>
<evidence type="ECO:0000256" key="2">
    <source>
        <dbReference type="ARBA" id="ARBA00022670"/>
    </source>
</evidence>
<keyword evidence="3" id="KW-0479">Metal-binding</keyword>
<name>A0A1Z5HV85_9FIRM</name>
<comment type="caution">
    <text evidence="9">The sequence shown here is derived from an EMBL/GenBank/DDBJ whole genome shotgun (WGS) entry which is preliminary data.</text>
</comment>
<evidence type="ECO:0000313" key="10">
    <source>
        <dbReference type="Proteomes" id="UP000197032"/>
    </source>
</evidence>
<dbReference type="Pfam" id="PF04002">
    <property type="entry name" value="RadC"/>
    <property type="match status" value="1"/>
</dbReference>
<dbReference type="InterPro" id="IPR010994">
    <property type="entry name" value="RuvA_2-like"/>
</dbReference>
<dbReference type="GO" id="GO:0046872">
    <property type="term" value="F:metal ion binding"/>
    <property type="evidence" value="ECO:0007669"/>
    <property type="project" value="UniProtKB-KW"/>
</dbReference>
<dbReference type="InterPro" id="IPR020891">
    <property type="entry name" value="UPF0758_CS"/>
</dbReference>
<dbReference type="Gene3D" id="3.40.140.10">
    <property type="entry name" value="Cytidine Deaminase, domain 2"/>
    <property type="match status" value="1"/>
</dbReference>
<dbReference type="SUPFAM" id="SSF47781">
    <property type="entry name" value="RuvA domain 2-like"/>
    <property type="match status" value="1"/>
</dbReference>
<evidence type="ECO:0000256" key="3">
    <source>
        <dbReference type="ARBA" id="ARBA00022723"/>
    </source>
</evidence>
<evidence type="ECO:0000313" key="9">
    <source>
        <dbReference type="EMBL" id="GAW93318.1"/>
    </source>
</evidence>
<comment type="similarity">
    <text evidence="1 7">Belongs to the UPF0758 family.</text>
</comment>
<keyword evidence="4" id="KW-0378">Hydrolase</keyword>
<dbReference type="AlphaFoldDB" id="A0A1Z5HV85"/>
<evidence type="ECO:0000256" key="4">
    <source>
        <dbReference type="ARBA" id="ARBA00022801"/>
    </source>
</evidence>
<gene>
    <name evidence="9" type="ORF">KKC1_24550</name>
</gene>
<dbReference type="PROSITE" id="PS01302">
    <property type="entry name" value="UPF0758"/>
    <property type="match status" value="1"/>
</dbReference>
<organism evidence="9 10">
    <name type="scientific">Calderihabitans maritimus</name>
    <dbReference type="NCBI Taxonomy" id="1246530"/>
    <lineage>
        <taxon>Bacteria</taxon>
        <taxon>Bacillati</taxon>
        <taxon>Bacillota</taxon>
        <taxon>Clostridia</taxon>
        <taxon>Neomoorellales</taxon>
        <taxon>Calderihabitantaceae</taxon>
        <taxon>Calderihabitans</taxon>
    </lineage>
</organism>
<dbReference type="InterPro" id="IPR025657">
    <property type="entry name" value="RadC_JAB"/>
</dbReference>
<keyword evidence="10" id="KW-1185">Reference proteome</keyword>
<dbReference type="GO" id="GO:0008237">
    <property type="term" value="F:metallopeptidase activity"/>
    <property type="evidence" value="ECO:0007669"/>
    <property type="project" value="UniProtKB-KW"/>
</dbReference>
<dbReference type="InterPro" id="IPR037518">
    <property type="entry name" value="MPN"/>
</dbReference>
<dbReference type="PANTHER" id="PTHR30471">
    <property type="entry name" value="DNA REPAIR PROTEIN RADC"/>
    <property type="match status" value="1"/>
</dbReference>
<dbReference type="PROSITE" id="PS50249">
    <property type="entry name" value="MPN"/>
    <property type="match status" value="1"/>
</dbReference>
<evidence type="ECO:0000259" key="8">
    <source>
        <dbReference type="PROSITE" id="PS50249"/>
    </source>
</evidence>
<dbReference type="NCBIfam" id="NF000642">
    <property type="entry name" value="PRK00024.1"/>
    <property type="match status" value="1"/>
</dbReference>
<reference evidence="10" key="1">
    <citation type="journal article" date="2017" name="Appl. Environ. Microbiol.">
        <title>Genomic analysis of Calderihabitans maritimus KKC1, a thermophilic hydrogenogenic carboxydotrophic bacterium isolated from marine sediment.</title>
        <authorList>
            <person name="Omae K."/>
            <person name="Yoneda Y."/>
            <person name="Fukuyama Y."/>
            <person name="Yoshida T."/>
            <person name="Sako Y."/>
        </authorList>
    </citation>
    <scope>NUCLEOTIDE SEQUENCE [LARGE SCALE GENOMIC DNA]</scope>
    <source>
        <strain evidence="10">KKC1</strain>
    </source>
</reference>
<evidence type="ECO:0000256" key="1">
    <source>
        <dbReference type="ARBA" id="ARBA00010243"/>
    </source>
</evidence>
<evidence type="ECO:0000256" key="5">
    <source>
        <dbReference type="ARBA" id="ARBA00022833"/>
    </source>
</evidence>